<dbReference type="InterPro" id="IPR021109">
    <property type="entry name" value="Peptidase_aspartic_dom_sf"/>
</dbReference>
<sequence length="1494" mass="169210">MTSPPSLEDLSATINQLVTSQQSFQASISANLNTLTSEFHDIRSRLPPPGFPPPFNSTGPDISQFPATTMKLDIPRFNGTDAMGWIFKINQFFDFHRTSDDQRLRIASFYMEGEALNWFQWLYANGQLLTWPIFLQALESRFAPSLYEDPKGALFKLCQTASVREYQSQFEALANRIVGLPPPFYLSCFISGLKPAIRREVQAFQPLSLTQAIHLARLQEEKFTDRAPFPPKPFQPSSTAGSSTSSFKPTLSVAPPKSSPPVKRLTPDELQARRDKGLCYNCDERFQLGHRCKRQFHLLIVEPEESLEVGSTLQAFAGEESIIQDPPADPVQDPDPAQISLHALMGHTIPQTLRVTGHINQSPIAILIDSGSTHNFLQDRVAKQLGLPTEPAHSFKVLVGNGELLPCTSTCSQVTLSLGQHKFVLDLFVLPLSGAELVLGVQWLKTLGPIVTDYEKLTMSFSKEGETVHLAGVPKPGPEEANLHQLHRLVDTHAIDTCVRLHLFSTEPNPSTTTSDPRVANLLTQFTSLFHNPTHPPPQRPVDHKITLIGNSNPVNVRPYRYPHFQKQEIETQIKDMLASGVIQPSTSAFSSPVLLVRKKDGTWRFCVDYRALNAITVKDRFPIPAIDELLDELYGTEWFSKLDLRSGYHQIRMASQDVHKTAFRTHQGHYEFLVMPFGLCNAPSTFQATMNLIFEPYLRRFVIVFFDDILVYSPTLDDHLTHLEKVFQCLLDHEFCLKESKCSIAQNSIEYLGHIVSADGVGPDPAKISAMVTWPAPTTVKQLHGFLGLTGFYRKFVKHYSALAAPLTALLKRDSFEWNEDASKAFEQLKLAMSEAPVLALPNFAEKFILETDASGAGMGAVLIQSNHPICYYSKQFCPRLLVASTYVRELCAITSAVKKWRTYLLGGTFTIHTDQRSLRELMTQVIQTPEQQFYLAKLLGYSYDIVYKPGAQNRVADALSRIHCLALYIPHVEFMTKLKEQLINDTEFQQFLGKVQHQPADFENFQVMDGLIFFKGKLFLPNSSPLKLTLLEEFHSSPIGGHSGIHRTFGRLQENVFWFGMRKDVEEFVKTCVICQQMKSVNHAPYGLLQPLPIPDRVWEDISMDFIVGLPSFQSHTVIFVVVDRLSKAAHFGMLATHFTAAKVADLFATMVCKLLGMPRSIVSDRDPIFLSNFWQELFRLSGTKLRMSTAYHPQSDGQTEIVNKTLQQYLRCFVHHKPTQWGSYLHWAEWHYNTAIHTATGLSPFQVVYGRSPPALQDYMVGSTQIQAVEATLVDRDTVLQELKNKLLKAQEVMKAIADQRRIPHKFVIGDLVFVKLRPYRQISVAGRRIHKLSKRYYGPFKLIQAIGEVAFKLELPPTSKIHPVFHVSQLKPCYGDAVTALELPAEAVDNQPLIQPLSVLNWKWDNEAHEWQVLIQWEGLFPEDSTWESYQDILLTYPTFHLEDKVSFDDPRNDVNKEELKGPVKEKRKVTLPTRLRDYEMPTWKKGSRK</sequence>
<dbReference type="Pfam" id="PF17919">
    <property type="entry name" value="RT_RNaseH_2"/>
    <property type="match status" value="1"/>
</dbReference>
<keyword evidence="1" id="KW-0645">Protease</keyword>
<dbReference type="FunFam" id="3.10.10.10:FF:000007">
    <property type="entry name" value="Retrovirus-related Pol polyprotein from transposon 17.6-like Protein"/>
    <property type="match status" value="1"/>
</dbReference>
<evidence type="ECO:0000256" key="2">
    <source>
        <dbReference type="ARBA" id="ARBA00022679"/>
    </source>
</evidence>
<keyword evidence="10" id="KW-0229">DNA integration</keyword>
<keyword evidence="15" id="KW-0511">Multifunctional enzyme</keyword>
<keyword evidence="14" id="KW-0233">DNA recombination</keyword>
<keyword evidence="11" id="KW-0695">RNA-directed DNA polymerase</keyword>
<reference evidence="20" key="1">
    <citation type="journal article" date="2017" name="Front. Plant Sci.">
        <title>Climate Clever Clovers: New Paradigm to Reduce the Environmental Footprint of Ruminants by Breeding Low Methanogenic Forages Utilizing Haplotype Variation.</title>
        <authorList>
            <person name="Kaur P."/>
            <person name="Appels R."/>
            <person name="Bayer P.E."/>
            <person name="Keeble-Gagnere G."/>
            <person name="Wang J."/>
            <person name="Hirakawa H."/>
            <person name="Shirasawa K."/>
            <person name="Vercoe P."/>
            <person name="Stefanova K."/>
            <person name="Durmic Z."/>
            <person name="Nichols P."/>
            <person name="Revell C."/>
            <person name="Isobe S.N."/>
            <person name="Edwards D."/>
            <person name="Erskine W."/>
        </authorList>
    </citation>
    <scope>NUCLEOTIDE SEQUENCE [LARGE SCALE GENOMIC DNA]</scope>
    <source>
        <strain evidence="20">cv. Daliak</strain>
    </source>
</reference>
<keyword evidence="2" id="KW-0808">Transferase</keyword>
<dbReference type="Gene3D" id="1.10.340.70">
    <property type="match status" value="1"/>
</dbReference>
<dbReference type="Pfam" id="PF17921">
    <property type="entry name" value="Integrase_H2C2"/>
    <property type="match status" value="1"/>
</dbReference>
<evidence type="ECO:0000256" key="7">
    <source>
        <dbReference type="ARBA" id="ARBA00022759"/>
    </source>
</evidence>
<keyword evidence="9" id="KW-0460">Magnesium</keyword>
<dbReference type="PANTHER" id="PTHR37984">
    <property type="entry name" value="PROTEIN CBG26694"/>
    <property type="match status" value="1"/>
</dbReference>
<accession>A0A2Z6LQH6</accession>
<dbReference type="GO" id="GO:0015074">
    <property type="term" value="P:DNA integration"/>
    <property type="evidence" value="ECO:0007669"/>
    <property type="project" value="UniProtKB-KW"/>
</dbReference>
<name>A0A2Z6LQH6_TRISU</name>
<feature type="compositionally biased region" description="Low complexity" evidence="16">
    <location>
        <begin position="237"/>
        <end position="263"/>
    </location>
</feature>
<evidence type="ECO:0000256" key="1">
    <source>
        <dbReference type="ARBA" id="ARBA00022670"/>
    </source>
</evidence>
<keyword evidence="8" id="KW-0378">Hydrolase</keyword>
<dbReference type="Pfam" id="PF00078">
    <property type="entry name" value="RVT_1"/>
    <property type="match status" value="1"/>
</dbReference>
<dbReference type="CDD" id="cd09274">
    <property type="entry name" value="RNase_HI_RT_Ty3"/>
    <property type="match status" value="1"/>
</dbReference>
<dbReference type="InterPro" id="IPR016197">
    <property type="entry name" value="Chromo-like_dom_sf"/>
</dbReference>
<dbReference type="GO" id="GO:0003964">
    <property type="term" value="F:RNA-directed DNA polymerase activity"/>
    <property type="evidence" value="ECO:0007669"/>
    <property type="project" value="UniProtKB-KW"/>
</dbReference>
<dbReference type="SUPFAM" id="SSF54160">
    <property type="entry name" value="Chromo domain-like"/>
    <property type="match status" value="1"/>
</dbReference>
<evidence type="ECO:0000313" key="19">
    <source>
        <dbReference type="EMBL" id="GAU18876.1"/>
    </source>
</evidence>
<dbReference type="GO" id="GO:0006508">
    <property type="term" value="P:proteolysis"/>
    <property type="evidence" value="ECO:0007669"/>
    <property type="project" value="UniProtKB-KW"/>
</dbReference>
<dbReference type="InterPro" id="IPR001584">
    <property type="entry name" value="Integrase_cat-core"/>
</dbReference>
<evidence type="ECO:0000256" key="8">
    <source>
        <dbReference type="ARBA" id="ARBA00022801"/>
    </source>
</evidence>
<dbReference type="SUPFAM" id="SSF56672">
    <property type="entry name" value="DNA/RNA polymerases"/>
    <property type="match status" value="1"/>
</dbReference>
<dbReference type="Gene3D" id="3.10.20.370">
    <property type="match status" value="1"/>
</dbReference>
<gene>
    <name evidence="19" type="ORF">TSUD_228660</name>
</gene>
<dbReference type="GO" id="GO:0004519">
    <property type="term" value="F:endonuclease activity"/>
    <property type="evidence" value="ECO:0007669"/>
    <property type="project" value="UniProtKB-KW"/>
</dbReference>
<dbReference type="CDD" id="cd01647">
    <property type="entry name" value="RT_LTR"/>
    <property type="match status" value="1"/>
</dbReference>
<dbReference type="Pfam" id="PF08284">
    <property type="entry name" value="RVP_2"/>
    <property type="match status" value="1"/>
</dbReference>
<dbReference type="PROSITE" id="PS50878">
    <property type="entry name" value="RT_POL"/>
    <property type="match status" value="1"/>
</dbReference>
<feature type="domain" description="Reverse transcriptase" evidence="17">
    <location>
        <begin position="578"/>
        <end position="757"/>
    </location>
</feature>
<dbReference type="PANTHER" id="PTHR37984:SF5">
    <property type="entry name" value="PROTEIN NYNRIN-LIKE"/>
    <property type="match status" value="1"/>
</dbReference>
<dbReference type="FunFam" id="1.10.340.70:FF:000001">
    <property type="entry name" value="Retrovirus-related Pol polyprotein from transposon gypsy-like Protein"/>
    <property type="match status" value="1"/>
</dbReference>
<protein>
    <recommendedName>
        <fullName evidence="21">Reverse transcriptase</fullName>
    </recommendedName>
</protein>
<dbReference type="OrthoDB" id="2013610at2759"/>
<dbReference type="CDD" id="cd00303">
    <property type="entry name" value="retropepsin_like"/>
    <property type="match status" value="1"/>
</dbReference>
<keyword evidence="12" id="KW-0239">DNA-directed DNA polymerase</keyword>
<dbReference type="Proteomes" id="UP000242715">
    <property type="component" value="Unassembled WGS sequence"/>
</dbReference>
<keyword evidence="13" id="KW-0238">DNA-binding</keyword>
<evidence type="ECO:0000256" key="5">
    <source>
        <dbReference type="ARBA" id="ARBA00022723"/>
    </source>
</evidence>
<evidence type="ECO:0008006" key="21">
    <source>
        <dbReference type="Google" id="ProtNLM"/>
    </source>
</evidence>
<evidence type="ECO:0000256" key="11">
    <source>
        <dbReference type="ARBA" id="ARBA00022918"/>
    </source>
</evidence>
<evidence type="ECO:0000313" key="20">
    <source>
        <dbReference type="Proteomes" id="UP000242715"/>
    </source>
</evidence>
<evidence type="ECO:0000259" key="17">
    <source>
        <dbReference type="PROSITE" id="PS50878"/>
    </source>
</evidence>
<dbReference type="GO" id="GO:0003887">
    <property type="term" value="F:DNA-directed DNA polymerase activity"/>
    <property type="evidence" value="ECO:0007669"/>
    <property type="project" value="UniProtKB-KW"/>
</dbReference>
<evidence type="ECO:0000256" key="6">
    <source>
        <dbReference type="ARBA" id="ARBA00022750"/>
    </source>
</evidence>
<dbReference type="InterPro" id="IPR005162">
    <property type="entry name" value="Retrotrans_gag_dom"/>
</dbReference>
<evidence type="ECO:0000256" key="3">
    <source>
        <dbReference type="ARBA" id="ARBA00022695"/>
    </source>
</evidence>
<evidence type="ECO:0000256" key="14">
    <source>
        <dbReference type="ARBA" id="ARBA00023172"/>
    </source>
</evidence>
<dbReference type="InterPro" id="IPR043502">
    <property type="entry name" value="DNA/RNA_pol_sf"/>
</dbReference>
<dbReference type="Gene3D" id="3.30.420.10">
    <property type="entry name" value="Ribonuclease H-like superfamily/Ribonuclease H"/>
    <property type="match status" value="1"/>
</dbReference>
<evidence type="ECO:0000256" key="9">
    <source>
        <dbReference type="ARBA" id="ARBA00022842"/>
    </source>
</evidence>
<keyword evidence="6" id="KW-0064">Aspartyl protease</keyword>
<dbReference type="Gene3D" id="2.40.70.10">
    <property type="entry name" value="Acid Proteases"/>
    <property type="match status" value="1"/>
</dbReference>
<dbReference type="InterPro" id="IPR050951">
    <property type="entry name" value="Retrovirus_Pol_polyprotein"/>
</dbReference>
<keyword evidence="3" id="KW-0548">Nucleotidyltransferase</keyword>
<evidence type="ECO:0000256" key="4">
    <source>
        <dbReference type="ARBA" id="ARBA00022722"/>
    </source>
</evidence>
<dbReference type="SUPFAM" id="SSF50630">
    <property type="entry name" value="Acid proteases"/>
    <property type="match status" value="1"/>
</dbReference>
<dbReference type="Gene3D" id="3.10.10.10">
    <property type="entry name" value="HIV Type 1 Reverse Transcriptase, subunit A, domain 1"/>
    <property type="match status" value="1"/>
</dbReference>
<dbReference type="InterPro" id="IPR000477">
    <property type="entry name" value="RT_dom"/>
</dbReference>
<dbReference type="InterPro" id="IPR041577">
    <property type="entry name" value="RT_RNaseH_2"/>
</dbReference>
<feature type="domain" description="Integrase catalytic" evidence="18">
    <location>
        <begin position="1091"/>
        <end position="1255"/>
    </location>
</feature>
<evidence type="ECO:0000256" key="13">
    <source>
        <dbReference type="ARBA" id="ARBA00023125"/>
    </source>
</evidence>
<keyword evidence="5" id="KW-0479">Metal-binding</keyword>
<dbReference type="InterPro" id="IPR036397">
    <property type="entry name" value="RNaseH_sf"/>
</dbReference>
<dbReference type="InterPro" id="IPR041588">
    <property type="entry name" value="Integrase_H2C2"/>
</dbReference>
<evidence type="ECO:0000259" key="18">
    <source>
        <dbReference type="PROSITE" id="PS50994"/>
    </source>
</evidence>
<dbReference type="InterPro" id="IPR012337">
    <property type="entry name" value="RNaseH-like_sf"/>
</dbReference>
<dbReference type="SUPFAM" id="SSF53098">
    <property type="entry name" value="Ribonuclease H-like"/>
    <property type="match status" value="1"/>
</dbReference>
<dbReference type="GO" id="GO:0004190">
    <property type="term" value="F:aspartic-type endopeptidase activity"/>
    <property type="evidence" value="ECO:0007669"/>
    <property type="project" value="UniProtKB-KW"/>
</dbReference>
<dbReference type="InterPro" id="IPR043128">
    <property type="entry name" value="Rev_trsase/Diguanyl_cyclase"/>
</dbReference>
<dbReference type="FunFam" id="3.30.70.270:FF:000020">
    <property type="entry name" value="Transposon Tf2-6 polyprotein-like Protein"/>
    <property type="match status" value="1"/>
</dbReference>
<evidence type="ECO:0000256" key="10">
    <source>
        <dbReference type="ARBA" id="ARBA00022908"/>
    </source>
</evidence>
<dbReference type="GO" id="GO:0046872">
    <property type="term" value="F:metal ion binding"/>
    <property type="evidence" value="ECO:0007669"/>
    <property type="project" value="UniProtKB-KW"/>
</dbReference>
<dbReference type="Pfam" id="PF24626">
    <property type="entry name" value="SH3_Tf2-1"/>
    <property type="match status" value="1"/>
</dbReference>
<dbReference type="EMBL" id="DF973190">
    <property type="protein sequence ID" value="GAU18876.1"/>
    <property type="molecule type" value="Genomic_DNA"/>
</dbReference>
<feature type="region of interest" description="Disordered" evidence="16">
    <location>
        <begin position="226"/>
        <end position="267"/>
    </location>
</feature>
<keyword evidence="20" id="KW-1185">Reference proteome</keyword>
<evidence type="ECO:0000256" key="16">
    <source>
        <dbReference type="SAM" id="MobiDB-lite"/>
    </source>
</evidence>
<organism evidence="19 20">
    <name type="scientific">Trifolium subterraneum</name>
    <name type="common">Subterranean clover</name>
    <dbReference type="NCBI Taxonomy" id="3900"/>
    <lineage>
        <taxon>Eukaryota</taxon>
        <taxon>Viridiplantae</taxon>
        <taxon>Streptophyta</taxon>
        <taxon>Embryophyta</taxon>
        <taxon>Tracheophyta</taxon>
        <taxon>Spermatophyta</taxon>
        <taxon>Magnoliopsida</taxon>
        <taxon>eudicotyledons</taxon>
        <taxon>Gunneridae</taxon>
        <taxon>Pentapetalae</taxon>
        <taxon>rosids</taxon>
        <taxon>fabids</taxon>
        <taxon>Fabales</taxon>
        <taxon>Fabaceae</taxon>
        <taxon>Papilionoideae</taxon>
        <taxon>50 kb inversion clade</taxon>
        <taxon>NPAAA clade</taxon>
        <taxon>Hologalegina</taxon>
        <taxon>IRL clade</taxon>
        <taxon>Trifolieae</taxon>
        <taxon>Trifolium</taxon>
    </lineage>
</organism>
<evidence type="ECO:0000256" key="12">
    <source>
        <dbReference type="ARBA" id="ARBA00022932"/>
    </source>
</evidence>
<evidence type="ECO:0000256" key="15">
    <source>
        <dbReference type="ARBA" id="ARBA00023268"/>
    </source>
</evidence>
<keyword evidence="7" id="KW-0255">Endonuclease</keyword>
<dbReference type="Gene3D" id="3.30.70.270">
    <property type="match status" value="2"/>
</dbReference>
<keyword evidence="4" id="KW-0540">Nuclease</keyword>
<dbReference type="Pfam" id="PF03732">
    <property type="entry name" value="Retrotrans_gag"/>
    <property type="match status" value="1"/>
</dbReference>
<dbReference type="InterPro" id="IPR056924">
    <property type="entry name" value="SH3_Tf2-1"/>
</dbReference>
<dbReference type="GO" id="GO:0003677">
    <property type="term" value="F:DNA binding"/>
    <property type="evidence" value="ECO:0007669"/>
    <property type="project" value="UniProtKB-KW"/>
</dbReference>
<dbReference type="GO" id="GO:0006310">
    <property type="term" value="P:DNA recombination"/>
    <property type="evidence" value="ECO:0007669"/>
    <property type="project" value="UniProtKB-KW"/>
</dbReference>
<proteinExistence type="predicted"/>
<dbReference type="PROSITE" id="PS50994">
    <property type="entry name" value="INTEGRASE"/>
    <property type="match status" value="1"/>
</dbReference>